<proteinExistence type="predicted"/>
<dbReference type="Pfam" id="PF03102">
    <property type="entry name" value="NeuB"/>
    <property type="match status" value="1"/>
</dbReference>
<evidence type="ECO:0000313" key="2">
    <source>
        <dbReference type="EMBL" id="EEZ97826.1"/>
    </source>
</evidence>
<reference evidence="2 3" key="1">
    <citation type="journal article" date="2008" name="Nature">
        <title>The genome of the model beetle and pest Tribolium castaneum.</title>
        <authorList>
            <consortium name="Tribolium Genome Sequencing Consortium"/>
            <person name="Richards S."/>
            <person name="Gibbs R.A."/>
            <person name="Weinstock G.M."/>
            <person name="Brown S.J."/>
            <person name="Denell R."/>
            <person name="Beeman R.W."/>
            <person name="Gibbs R."/>
            <person name="Beeman R.W."/>
            <person name="Brown S.J."/>
            <person name="Bucher G."/>
            <person name="Friedrich M."/>
            <person name="Grimmelikhuijzen C.J."/>
            <person name="Klingler M."/>
            <person name="Lorenzen M."/>
            <person name="Richards S."/>
            <person name="Roth S."/>
            <person name="Schroder R."/>
            <person name="Tautz D."/>
            <person name="Zdobnov E.M."/>
            <person name="Muzny D."/>
            <person name="Gibbs R.A."/>
            <person name="Weinstock G.M."/>
            <person name="Attaway T."/>
            <person name="Bell S."/>
            <person name="Buhay C.J."/>
            <person name="Chandrabose M.N."/>
            <person name="Chavez D."/>
            <person name="Clerk-Blankenburg K.P."/>
            <person name="Cree A."/>
            <person name="Dao M."/>
            <person name="Davis C."/>
            <person name="Chacko J."/>
            <person name="Dinh H."/>
            <person name="Dugan-Rocha S."/>
            <person name="Fowler G."/>
            <person name="Garner T.T."/>
            <person name="Garnes J."/>
            <person name="Gnirke A."/>
            <person name="Hawes A."/>
            <person name="Hernandez J."/>
            <person name="Hines S."/>
            <person name="Holder M."/>
            <person name="Hume J."/>
            <person name="Jhangiani S.N."/>
            <person name="Joshi V."/>
            <person name="Khan Z.M."/>
            <person name="Jackson L."/>
            <person name="Kovar C."/>
            <person name="Kowis A."/>
            <person name="Lee S."/>
            <person name="Lewis L.R."/>
            <person name="Margolis J."/>
            <person name="Morgan M."/>
            <person name="Nazareth L.V."/>
            <person name="Nguyen N."/>
            <person name="Okwuonu G."/>
            <person name="Parker D."/>
            <person name="Richards S."/>
            <person name="Ruiz S.J."/>
            <person name="Santibanez J."/>
            <person name="Savard J."/>
            <person name="Scherer S.E."/>
            <person name="Schneider B."/>
            <person name="Sodergren E."/>
            <person name="Tautz D."/>
            <person name="Vattahil S."/>
            <person name="Villasana D."/>
            <person name="White C.S."/>
            <person name="Wright R."/>
            <person name="Park Y."/>
            <person name="Beeman R.W."/>
            <person name="Lord J."/>
            <person name="Oppert B."/>
            <person name="Lorenzen M."/>
            <person name="Brown S."/>
            <person name="Wang L."/>
            <person name="Savard J."/>
            <person name="Tautz D."/>
            <person name="Richards S."/>
            <person name="Weinstock G."/>
            <person name="Gibbs R.A."/>
            <person name="Liu Y."/>
            <person name="Worley K."/>
            <person name="Weinstock G."/>
            <person name="Elsik C.G."/>
            <person name="Reese J.T."/>
            <person name="Elhaik E."/>
            <person name="Landan G."/>
            <person name="Graur D."/>
            <person name="Arensburger P."/>
            <person name="Atkinson P."/>
            <person name="Beeman R.W."/>
            <person name="Beidler J."/>
            <person name="Brown S.J."/>
            <person name="Demuth J.P."/>
            <person name="Drury D.W."/>
            <person name="Du Y.Z."/>
            <person name="Fujiwara H."/>
            <person name="Lorenzen M."/>
            <person name="Maselli V."/>
            <person name="Osanai M."/>
            <person name="Park Y."/>
            <person name="Robertson H.M."/>
            <person name="Tu Z."/>
            <person name="Wang J.J."/>
            <person name="Wang S."/>
            <person name="Richards S."/>
            <person name="Song H."/>
            <person name="Zhang L."/>
            <person name="Sodergren E."/>
            <person name="Werner D."/>
            <person name="Stanke M."/>
            <person name="Morgenstern B."/>
            <person name="Solovyev V."/>
            <person name="Kosarev P."/>
            <person name="Brown G."/>
            <person name="Chen H.C."/>
            <person name="Ermolaeva O."/>
            <person name="Hlavina W."/>
            <person name="Kapustin Y."/>
            <person name="Kiryutin B."/>
            <person name="Kitts P."/>
            <person name="Maglott D."/>
            <person name="Pruitt K."/>
            <person name="Sapojnikov V."/>
            <person name="Souvorov A."/>
            <person name="Mackey A.J."/>
            <person name="Waterhouse R.M."/>
            <person name="Wyder S."/>
            <person name="Zdobnov E.M."/>
            <person name="Zdobnov E.M."/>
            <person name="Wyder S."/>
            <person name="Kriventseva E.V."/>
            <person name="Kadowaki T."/>
            <person name="Bork P."/>
            <person name="Aranda M."/>
            <person name="Bao R."/>
            <person name="Beermann A."/>
            <person name="Berns N."/>
            <person name="Bolognesi R."/>
            <person name="Bonneton F."/>
            <person name="Bopp D."/>
            <person name="Brown S.J."/>
            <person name="Bucher G."/>
            <person name="Butts T."/>
            <person name="Chaumot A."/>
            <person name="Denell R.E."/>
            <person name="Ferrier D.E."/>
            <person name="Friedrich M."/>
            <person name="Gordon C.M."/>
            <person name="Jindra M."/>
            <person name="Klingler M."/>
            <person name="Lan Q."/>
            <person name="Lattorff H.M."/>
            <person name="Laudet V."/>
            <person name="von Levetsow C."/>
            <person name="Liu Z."/>
            <person name="Lutz R."/>
            <person name="Lynch J.A."/>
            <person name="da Fonseca R.N."/>
            <person name="Posnien N."/>
            <person name="Reuter R."/>
            <person name="Roth S."/>
            <person name="Savard J."/>
            <person name="Schinko J.B."/>
            <person name="Schmitt C."/>
            <person name="Schoppmeier M."/>
            <person name="Schroder R."/>
            <person name="Shippy T.D."/>
            <person name="Simonnet F."/>
            <person name="Marques-Souza H."/>
            <person name="Tautz D."/>
            <person name="Tomoyasu Y."/>
            <person name="Trauner J."/>
            <person name="Van der Zee M."/>
            <person name="Vervoort M."/>
            <person name="Wittkopp N."/>
            <person name="Wimmer E.A."/>
            <person name="Yang X."/>
            <person name="Jones A.K."/>
            <person name="Sattelle D.B."/>
            <person name="Ebert P.R."/>
            <person name="Nelson D."/>
            <person name="Scott J.G."/>
            <person name="Beeman R.W."/>
            <person name="Muthukrishnan S."/>
            <person name="Kramer K.J."/>
            <person name="Arakane Y."/>
            <person name="Beeman R.W."/>
            <person name="Zhu Q."/>
            <person name="Hogenkamp D."/>
            <person name="Dixit R."/>
            <person name="Oppert B."/>
            <person name="Jiang H."/>
            <person name="Zou Z."/>
            <person name="Marshall J."/>
            <person name="Elpidina E."/>
            <person name="Vinokurov K."/>
            <person name="Oppert C."/>
            <person name="Zou Z."/>
            <person name="Evans J."/>
            <person name="Lu Z."/>
            <person name="Zhao P."/>
            <person name="Sumathipala N."/>
            <person name="Altincicek B."/>
            <person name="Vilcinskas A."/>
            <person name="Williams M."/>
            <person name="Hultmark D."/>
            <person name="Hetru C."/>
            <person name="Jiang H."/>
            <person name="Grimmelikhuijzen C.J."/>
            <person name="Hauser F."/>
            <person name="Cazzamali G."/>
            <person name="Williamson M."/>
            <person name="Park Y."/>
            <person name="Li B."/>
            <person name="Tanaka Y."/>
            <person name="Predel R."/>
            <person name="Neupert S."/>
            <person name="Schachtner J."/>
            <person name="Verleyen P."/>
            <person name="Raible F."/>
            <person name="Bork P."/>
            <person name="Friedrich M."/>
            <person name="Walden K.K."/>
            <person name="Robertson H.M."/>
            <person name="Angeli S."/>
            <person name="Foret S."/>
            <person name="Bucher G."/>
            <person name="Schuetz S."/>
            <person name="Maleszka R."/>
            <person name="Wimmer E.A."/>
            <person name="Beeman R.W."/>
            <person name="Lorenzen M."/>
            <person name="Tomoyasu Y."/>
            <person name="Miller S.C."/>
            <person name="Grossmann D."/>
            <person name="Bucher G."/>
        </authorList>
    </citation>
    <scope>NUCLEOTIDE SEQUENCE [LARGE SCALE GENOMIC DNA]</scope>
    <source>
        <strain evidence="2 3">Georgia GA2</strain>
    </source>
</reference>
<dbReference type="SUPFAM" id="SSF51569">
    <property type="entry name" value="Aldolase"/>
    <property type="match status" value="1"/>
</dbReference>
<accession>D6WCA5</accession>
<name>D6WCA5_TRICA</name>
<dbReference type="InterPro" id="IPR013132">
    <property type="entry name" value="PseI/NeuA/B-like_N"/>
</dbReference>
<keyword evidence="3" id="KW-1185">Reference proteome</keyword>
<evidence type="ECO:0000313" key="3">
    <source>
        <dbReference type="Proteomes" id="UP000007266"/>
    </source>
</evidence>
<sequence>MAELQITPKRTIGHNHPTFIIAEIGQNHQGDVKIAKKLIHLAKESGADCVKFQKTCLTEKFNKSALDRPYRGPHSWGATYGEHKQFLEFTKEQFRELQSFAAEIGILFTASAMDSQSLRFLASLNVPFIKIGSGDSNNLLLIQEAAAMNVPLVISTGMQDLGGVRATYECVAQYHKKFALLHCVSAYPTPLQEINLNVIKLYETEFPDVVIGYSGHELGIEASVAAVAVGAKIIERHVTLDKTQKGSDHQCSLEPQELKLLIEKIRELDITLGKPVKAFQASERPCYAKLGKSLVAATTLRKGDILQHENIKIKVAEPKGIDASLLKDVIGKHVKGVINEDESILQENLE</sequence>
<dbReference type="EMBL" id="KQ971316">
    <property type="protein sequence ID" value="EEZ97826.1"/>
    <property type="molecule type" value="Genomic_DNA"/>
</dbReference>
<dbReference type="InterPro" id="IPR036732">
    <property type="entry name" value="AFP_Neu5c_C_sf"/>
</dbReference>
<dbReference type="InterPro" id="IPR013974">
    <property type="entry name" value="SAF"/>
</dbReference>
<dbReference type="Pfam" id="PF08666">
    <property type="entry name" value="SAF"/>
    <property type="match status" value="1"/>
</dbReference>
<dbReference type="HOGENOM" id="CLU_040465_1_0_1"/>
<dbReference type="CDD" id="cd11615">
    <property type="entry name" value="SAF_NeuB_like"/>
    <property type="match status" value="1"/>
</dbReference>
<dbReference type="GO" id="GO:0016051">
    <property type="term" value="P:carbohydrate biosynthetic process"/>
    <property type="evidence" value="ECO:0007669"/>
    <property type="project" value="InterPro"/>
</dbReference>
<dbReference type="InterPro" id="IPR013785">
    <property type="entry name" value="Aldolase_TIM"/>
</dbReference>
<dbReference type="Gene3D" id="3.90.1210.10">
    <property type="entry name" value="Antifreeze-like/N-acetylneuraminic acid synthase C-terminal domain"/>
    <property type="match status" value="1"/>
</dbReference>
<dbReference type="InterPro" id="IPR051690">
    <property type="entry name" value="PseI-like"/>
</dbReference>
<organism evidence="2 3">
    <name type="scientific">Tribolium castaneum</name>
    <name type="common">Red flour beetle</name>
    <dbReference type="NCBI Taxonomy" id="7070"/>
    <lineage>
        <taxon>Eukaryota</taxon>
        <taxon>Metazoa</taxon>
        <taxon>Ecdysozoa</taxon>
        <taxon>Arthropoda</taxon>
        <taxon>Hexapoda</taxon>
        <taxon>Insecta</taxon>
        <taxon>Pterygota</taxon>
        <taxon>Neoptera</taxon>
        <taxon>Endopterygota</taxon>
        <taxon>Coleoptera</taxon>
        <taxon>Polyphaga</taxon>
        <taxon>Cucujiformia</taxon>
        <taxon>Tenebrionidae</taxon>
        <taxon>Tenebrionidae incertae sedis</taxon>
        <taxon>Tribolium</taxon>
    </lineage>
</organism>
<dbReference type="InterPro" id="IPR057736">
    <property type="entry name" value="SAF_PseI/NeuA/NeuB"/>
</dbReference>
<gene>
    <name evidence="2" type="primary">AUGUSTUS-3.0.2_00193</name>
    <name evidence="2" type="ORF">TcasGA2_TC000193</name>
</gene>
<dbReference type="SUPFAM" id="SSF51269">
    <property type="entry name" value="AFP III-like domain"/>
    <property type="match status" value="1"/>
</dbReference>
<dbReference type="Gene3D" id="3.20.20.70">
    <property type="entry name" value="Aldolase class I"/>
    <property type="match status" value="1"/>
</dbReference>
<dbReference type="OrthoDB" id="9928645at2759"/>
<dbReference type="PROSITE" id="PS50844">
    <property type="entry name" value="AFP_LIKE"/>
    <property type="match status" value="1"/>
</dbReference>
<reference evidence="2 3" key="2">
    <citation type="journal article" date="2010" name="Nucleic Acids Res.">
        <title>BeetleBase in 2010: revisions to provide comprehensive genomic information for Tribolium castaneum.</title>
        <authorList>
            <person name="Kim H.S."/>
            <person name="Murphy T."/>
            <person name="Xia J."/>
            <person name="Caragea D."/>
            <person name="Park Y."/>
            <person name="Beeman R.W."/>
            <person name="Lorenzen M.D."/>
            <person name="Butcher S."/>
            <person name="Manak J.R."/>
            <person name="Brown S.J."/>
        </authorList>
    </citation>
    <scope>GENOME REANNOTATION</scope>
    <source>
        <strain evidence="2 3">Georgia GA2</strain>
    </source>
</reference>
<dbReference type="AlphaFoldDB" id="D6WCA5"/>
<dbReference type="Proteomes" id="UP000007266">
    <property type="component" value="Linkage group 2"/>
</dbReference>
<dbReference type="PhylomeDB" id="D6WCA5"/>
<feature type="domain" description="AFP-like" evidence="1">
    <location>
        <begin position="293"/>
        <end position="350"/>
    </location>
</feature>
<dbReference type="SMART" id="SM00858">
    <property type="entry name" value="SAF"/>
    <property type="match status" value="1"/>
</dbReference>
<protein>
    <submittedName>
        <fullName evidence="2">Sialic acid synthase-like Protein</fullName>
    </submittedName>
</protein>
<dbReference type="KEGG" id="tca:103312199"/>
<dbReference type="eggNOG" id="ENOG502QR5J">
    <property type="taxonomic scope" value="Eukaryota"/>
</dbReference>
<dbReference type="PANTHER" id="PTHR42966">
    <property type="entry name" value="N-ACETYLNEURAMINATE SYNTHASE"/>
    <property type="match status" value="1"/>
</dbReference>
<evidence type="ECO:0000259" key="1">
    <source>
        <dbReference type="PROSITE" id="PS50844"/>
    </source>
</evidence>
<dbReference type="OMA" id="MTYIDYR"/>
<dbReference type="GO" id="GO:0047444">
    <property type="term" value="F:N-acylneuraminate-9-phosphate synthase activity"/>
    <property type="evidence" value="ECO:0000318"/>
    <property type="project" value="GO_Central"/>
</dbReference>
<dbReference type="STRING" id="7070.D6WCA5"/>
<dbReference type="PANTHER" id="PTHR42966:SF1">
    <property type="entry name" value="SIALIC ACID SYNTHASE"/>
    <property type="match status" value="1"/>
</dbReference>
<dbReference type="InterPro" id="IPR006190">
    <property type="entry name" value="SAF_AFP_Neu5Ac"/>
</dbReference>